<keyword evidence="1" id="KW-0812">Transmembrane</keyword>
<protein>
    <submittedName>
        <fullName evidence="2">DUF2304 domain-containing protein</fullName>
    </submittedName>
</protein>
<accession>A0A3M6Q885</accession>
<proteinExistence type="predicted"/>
<reference evidence="4 5" key="1">
    <citation type="submission" date="2018-10" db="EMBL/GenBank/DDBJ databases">
        <title>Comamonadaceae CDC group NO-1 genome sequencing and assembly.</title>
        <authorList>
            <person name="Bernier A.-M."/>
            <person name="Bernard K."/>
        </authorList>
    </citation>
    <scope>NUCLEOTIDE SEQUENCE [LARGE SCALE GENOMIC DNA]</scope>
    <source>
        <strain evidence="3 4">NML161473</strain>
        <strain evidence="2 5">NML970147</strain>
    </source>
</reference>
<organism evidence="2 5">
    <name type="scientific">Allofranklinella schreckenbergeri</name>
    <dbReference type="NCBI Taxonomy" id="1076744"/>
    <lineage>
        <taxon>Bacteria</taxon>
        <taxon>Pseudomonadati</taxon>
        <taxon>Pseudomonadota</taxon>
        <taxon>Betaproteobacteria</taxon>
        <taxon>Burkholderiales</taxon>
        <taxon>Comamonadaceae</taxon>
        <taxon>Allofranklinella</taxon>
    </lineage>
</organism>
<evidence type="ECO:0000313" key="4">
    <source>
        <dbReference type="Proteomes" id="UP000267035"/>
    </source>
</evidence>
<dbReference type="InterPro" id="IPR019277">
    <property type="entry name" value="DUF2304"/>
</dbReference>
<feature type="transmembrane region" description="Helical" evidence="1">
    <location>
        <begin position="61"/>
        <end position="82"/>
    </location>
</feature>
<keyword evidence="4" id="KW-1185">Reference proteome</keyword>
<comment type="caution">
    <text evidence="2">The sequence shown here is derived from an EMBL/GenBank/DDBJ whole genome shotgun (WGS) entry which is preliminary data.</text>
</comment>
<name>A0A3M6Q885_9BURK</name>
<evidence type="ECO:0000256" key="1">
    <source>
        <dbReference type="SAM" id="Phobius"/>
    </source>
</evidence>
<feature type="transmembrane region" description="Helical" evidence="1">
    <location>
        <begin position="6"/>
        <end position="23"/>
    </location>
</feature>
<accession>A0A3M6Q746</accession>
<evidence type="ECO:0000313" key="5">
    <source>
        <dbReference type="Proteomes" id="UP000267521"/>
    </source>
</evidence>
<dbReference type="AlphaFoldDB" id="A0A3M6Q885"/>
<dbReference type="EMBL" id="RDQM01000006">
    <property type="protein sequence ID" value="RMW98860.1"/>
    <property type="molecule type" value="Genomic_DNA"/>
</dbReference>
<dbReference type="Proteomes" id="UP000267035">
    <property type="component" value="Unassembled WGS sequence"/>
</dbReference>
<dbReference type="Proteomes" id="UP000267521">
    <property type="component" value="Unassembled WGS sequence"/>
</dbReference>
<evidence type="ECO:0000313" key="2">
    <source>
        <dbReference type="EMBL" id="RMW98860.1"/>
    </source>
</evidence>
<sequence>MAPFHLTTSLLGVGLAVAIVWLIRRDDLYIRHALFWFAVAAAAAVFGLWPRSLDWIGQWVGVQYSPALALLVGVIGLFLKALHMDVTNTRLEMELRYTQQSLALLEAEMATLRQLAVPAHGEAAAPSSPAATHGH</sequence>
<dbReference type="EMBL" id="RDQL01000009">
    <property type="protein sequence ID" value="RMW98997.1"/>
    <property type="molecule type" value="Genomic_DNA"/>
</dbReference>
<dbReference type="RefSeq" id="WP_122238111.1">
    <property type="nucleotide sequence ID" value="NZ_RDQL01000009.1"/>
</dbReference>
<evidence type="ECO:0000313" key="3">
    <source>
        <dbReference type="EMBL" id="RMW98997.1"/>
    </source>
</evidence>
<gene>
    <name evidence="3" type="ORF">EBQ25_07835</name>
    <name evidence="2" type="ORF">EBQ26_06015</name>
</gene>
<feature type="transmembrane region" description="Helical" evidence="1">
    <location>
        <begin position="30"/>
        <end position="49"/>
    </location>
</feature>
<keyword evidence="1" id="KW-0472">Membrane</keyword>
<dbReference type="Pfam" id="PF10066">
    <property type="entry name" value="DUF2304"/>
    <property type="match status" value="1"/>
</dbReference>
<keyword evidence="1" id="KW-1133">Transmembrane helix</keyword>